<dbReference type="InterPro" id="IPR011990">
    <property type="entry name" value="TPR-like_helical_dom_sf"/>
</dbReference>
<evidence type="ECO:0008006" key="6">
    <source>
        <dbReference type="Google" id="ProtNLM"/>
    </source>
</evidence>
<dbReference type="SUPFAM" id="SSF48452">
    <property type="entry name" value="TPR-like"/>
    <property type="match status" value="1"/>
</dbReference>
<evidence type="ECO:0000256" key="3">
    <source>
        <dbReference type="PROSITE-ProRule" id="PRU00339"/>
    </source>
</evidence>
<accession>A0AAD0AL43</accession>
<dbReference type="Pfam" id="PF13181">
    <property type="entry name" value="TPR_8"/>
    <property type="match status" value="2"/>
</dbReference>
<dbReference type="SMART" id="SM00028">
    <property type="entry name" value="TPR"/>
    <property type="match status" value="6"/>
</dbReference>
<protein>
    <recommendedName>
        <fullName evidence="6">Tetratricopeptide repeat protein</fullName>
    </recommendedName>
</protein>
<reference evidence="4 5" key="1">
    <citation type="submission" date="2017-11" db="EMBL/GenBank/DDBJ databases">
        <title>Genome sequencing of Fusobacterium periodonticum KCOM 1263.</title>
        <authorList>
            <person name="Kook J.-K."/>
            <person name="Park S.-N."/>
            <person name="Lim Y.K."/>
        </authorList>
    </citation>
    <scope>NUCLEOTIDE SEQUENCE [LARGE SCALE GENOMIC DNA]</scope>
    <source>
        <strain evidence="4 5">KCOM 1263</strain>
    </source>
</reference>
<name>A0AAD0AL43_9FUSO</name>
<dbReference type="Gene3D" id="1.25.40.10">
    <property type="entry name" value="Tetratricopeptide repeat domain"/>
    <property type="match status" value="4"/>
</dbReference>
<evidence type="ECO:0000256" key="2">
    <source>
        <dbReference type="ARBA" id="ARBA00022803"/>
    </source>
</evidence>
<dbReference type="PANTHER" id="PTHR12558:SF13">
    <property type="entry name" value="CELL DIVISION CYCLE PROTEIN 27 HOMOLOG"/>
    <property type="match status" value="1"/>
</dbReference>
<keyword evidence="1" id="KW-0677">Repeat</keyword>
<dbReference type="InterPro" id="IPR013105">
    <property type="entry name" value="TPR_2"/>
</dbReference>
<dbReference type="PROSITE" id="PS50005">
    <property type="entry name" value="TPR"/>
    <property type="match status" value="2"/>
</dbReference>
<dbReference type="EMBL" id="CP024700">
    <property type="protein sequence ID" value="ATV61144.1"/>
    <property type="molecule type" value="Genomic_DNA"/>
</dbReference>
<dbReference type="InterPro" id="IPR019734">
    <property type="entry name" value="TPR_rpt"/>
</dbReference>
<evidence type="ECO:0000313" key="5">
    <source>
        <dbReference type="Proteomes" id="UP000228552"/>
    </source>
</evidence>
<keyword evidence="2 3" id="KW-0802">TPR repeat</keyword>
<feature type="repeat" description="TPR" evidence="3">
    <location>
        <begin position="187"/>
        <end position="220"/>
    </location>
</feature>
<keyword evidence="5" id="KW-1185">Reference proteome</keyword>
<dbReference type="AlphaFoldDB" id="A0AAD0AL43"/>
<organism evidence="4 5">
    <name type="scientific">Fusobacterium pseudoperiodonticum</name>
    <dbReference type="NCBI Taxonomy" id="2663009"/>
    <lineage>
        <taxon>Bacteria</taxon>
        <taxon>Fusobacteriati</taxon>
        <taxon>Fusobacteriota</taxon>
        <taxon>Fusobacteriia</taxon>
        <taxon>Fusobacteriales</taxon>
        <taxon>Fusobacteriaceae</taxon>
        <taxon>Fusobacterium</taxon>
    </lineage>
</organism>
<dbReference type="RefSeq" id="WP_099987017.1">
    <property type="nucleotide sequence ID" value="NZ_CP024700.1"/>
</dbReference>
<dbReference type="Pfam" id="PF13424">
    <property type="entry name" value="TPR_12"/>
    <property type="match status" value="1"/>
</dbReference>
<dbReference type="Proteomes" id="UP000228552">
    <property type="component" value="Chromosome"/>
</dbReference>
<dbReference type="SUPFAM" id="SSF81901">
    <property type="entry name" value="HCP-like"/>
    <property type="match status" value="1"/>
</dbReference>
<dbReference type="PANTHER" id="PTHR12558">
    <property type="entry name" value="CELL DIVISION CYCLE 16,23,27"/>
    <property type="match status" value="1"/>
</dbReference>
<sequence>MKDDLIKFINELEREREYQKIITMIEALSDEDKNSKIKLSLAKAYSHINEFDKTIEILESIKASESNTSIWNYCMGHSYYYLDNPSEAERYLLKALEINPEDKPSNFLLALLYHELGDIEEPEEAIHYLNKSLEYFNVYSKLDAEEDITEDLISIEQKLAWNYDKLRNHKEAEIHLRKAISLGDNEEWVFSQLAYNLRSQERYEEALENYQKVIELGRKDTWVYSEIAWTYFLIKKPQLALDYMKKAKEISPVKIDLVLTTRMASILLALAEHKEAIKMMEEVISKEEYKNDINLLSNLAYIYIDLKDYESALIYLQRLKELGRNDEWLNKNLILVYSKLENIN</sequence>
<proteinExistence type="predicted"/>
<dbReference type="Pfam" id="PF07719">
    <property type="entry name" value="TPR_2"/>
    <property type="match status" value="1"/>
</dbReference>
<gene>
    <name evidence="4" type="ORF">CTM74_04465</name>
</gene>
<evidence type="ECO:0000256" key="1">
    <source>
        <dbReference type="ARBA" id="ARBA00022737"/>
    </source>
</evidence>
<evidence type="ECO:0000313" key="4">
    <source>
        <dbReference type="EMBL" id="ATV61144.1"/>
    </source>
</evidence>
<feature type="repeat" description="TPR" evidence="3">
    <location>
        <begin position="69"/>
        <end position="102"/>
    </location>
</feature>